<reference evidence="1" key="2">
    <citation type="submission" date="2025-09" db="UniProtKB">
        <authorList>
            <consortium name="EnsemblPlants"/>
        </authorList>
    </citation>
    <scope>IDENTIFICATION</scope>
</reference>
<sequence length="144" mass="15504">MSMNTVLSVLLLCILVATPMAVEYDAGSDNSGPWTCSGVPTTGTVPACQTLVKLQCVGAPVPQAILRDCCQQVAEFDDWCRCRAISTMKIDMYRQLGVQEGQAAWEVFRGCRRNVMEVTVASVPAVCSLPIIIDASGQHAYVCT</sequence>
<organism evidence="1 2">
    <name type="scientific">Avena sativa</name>
    <name type="common">Oat</name>
    <dbReference type="NCBI Taxonomy" id="4498"/>
    <lineage>
        <taxon>Eukaryota</taxon>
        <taxon>Viridiplantae</taxon>
        <taxon>Streptophyta</taxon>
        <taxon>Embryophyta</taxon>
        <taxon>Tracheophyta</taxon>
        <taxon>Spermatophyta</taxon>
        <taxon>Magnoliopsida</taxon>
        <taxon>Liliopsida</taxon>
        <taxon>Poales</taxon>
        <taxon>Poaceae</taxon>
        <taxon>BOP clade</taxon>
        <taxon>Pooideae</taxon>
        <taxon>Poodae</taxon>
        <taxon>Poeae</taxon>
        <taxon>Poeae Chloroplast Group 1 (Aveneae type)</taxon>
        <taxon>Aveninae</taxon>
        <taxon>Avena</taxon>
    </lineage>
</organism>
<name>A0ACD5WA42_AVESA</name>
<protein>
    <submittedName>
        <fullName evidence="1">Uncharacterized protein</fullName>
    </submittedName>
</protein>
<dbReference type="EnsemblPlants" id="AVESA.00010b.r2.4AG0586310.1">
    <property type="protein sequence ID" value="AVESA.00010b.r2.4AG0586310.1.CDS.1"/>
    <property type="gene ID" value="AVESA.00010b.r2.4AG0586310"/>
</dbReference>
<reference evidence="1" key="1">
    <citation type="submission" date="2021-05" db="EMBL/GenBank/DDBJ databases">
        <authorList>
            <person name="Scholz U."/>
            <person name="Mascher M."/>
            <person name="Fiebig A."/>
        </authorList>
    </citation>
    <scope>NUCLEOTIDE SEQUENCE [LARGE SCALE GENOMIC DNA]</scope>
</reference>
<evidence type="ECO:0000313" key="2">
    <source>
        <dbReference type="Proteomes" id="UP001732700"/>
    </source>
</evidence>
<dbReference type="Proteomes" id="UP001732700">
    <property type="component" value="Chromosome 4A"/>
</dbReference>
<evidence type="ECO:0000313" key="1">
    <source>
        <dbReference type="EnsemblPlants" id="AVESA.00010b.r2.4AG0586310.1.CDS.1"/>
    </source>
</evidence>
<accession>A0ACD5WA42</accession>
<proteinExistence type="predicted"/>
<keyword evidence="2" id="KW-1185">Reference proteome</keyword>